<accession>A0A1B9GEH1</accession>
<feature type="compositionally biased region" description="Basic and acidic residues" evidence="1">
    <location>
        <begin position="469"/>
        <end position="487"/>
    </location>
</feature>
<organism evidence="2">
    <name type="scientific">Kwoniella bestiolae CBS 10118</name>
    <dbReference type="NCBI Taxonomy" id="1296100"/>
    <lineage>
        <taxon>Eukaryota</taxon>
        <taxon>Fungi</taxon>
        <taxon>Dikarya</taxon>
        <taxon>Basidiomycota</taxon>
        <taxon>Agaricomycotina</taxon>
        <taxon>Tremellomycetes</taxon>
        <taxon>Tremellales</taxon>
        <taxon>Cryptococcaceae</taxon>
        <taxon>Kwoniella</taxon>
    </lineage>
</organism>
<feature type="compositionally biased region" description="Basic and acidic residues" evidence="1">
    <location>
        <begin position="496"/>
        <end position="505"/>
    </location>
</feature>
<dbReference type="Proteomes" id="UP000092730">
    <property type="component" value="Chromosome 1"/>
</dbReference>
<dbReference type="KEGG" id="kbi:30205328"/>
<feature type="region of interest" description="Disordered" evidence="1">
    <location>
        <begin position="123"/>
        <end position="532"/>
    </location>
</feature>
<feature type="compositionally biased region" description="Basic and acidic residues" evidence="1">
    <location>
        <begin position="401"/>
        <end position="418"/>
    </location>
</feature>
<feature type="compositionally biased region" description="Low complexity" evidence="1">
    <location>
        <begin position="31"/>
        <end position="40"/>
    </location>
</feature>
<sequence length="701" mass="76085">MTLLAKPSRSYANVDHDASGLSSVGNAPYGSSSSTTSNTKKLLKKDKDPSRVEGGFKTYRPPLAETHLRRPLGYDPHPDSHFAPLPPAFHLGGKHKKDAALAGQRAELEHILQPEYKSTYNYDMDDSSSIAGPSRNHLSSRTAGGLDRKGKSPMGIGSSALRPSTSISSFHQTSNGTSNNNGGGRKSGAGVYIDSNGKLHDTEFDPFGHISEMSRAKSRRRSAFGSDRRKSKNGDSSSSSESGSDVQDNNYIPRRSTDTTGREREEEEIRKRLEMERKRLDDVSGYAAARRRSMMSERSGSIRPSTPSEDGGGAGPGAPSIYTTNSTLAPTAMSGRSRSQHGVHYVPSPLSPTFSVNHTPSVYSRSTQAHTPQTASSEHKVQGTPPEKTTENTSVTSSNKLRKEPTKSRVEVSKDGSKKITGFDAPVSPIPPYTPIMETGTSVNGHLLPHAPLTSSSGRLSPAPPRGSIDSKRERVPKPAERPREELFPETPAQIKRREERERRMGVGVGVPSASSGSRVNRGLSVDTGRDKTSRILPEIEIVEDDDPRIIFPPEGKTTKIQSKHDHVIKGPFSLALNAGVRPGSDAGDYPDMGGRRGSASRSIGGGSGHKPPSTLVDEDGGYLPSRWASGDKSLRTTEGDRERYRPMEWVSGGGAEIVTRNDEWHPSTKDQFKRNMKDIATSARFSLFRTKKKLLRKAEM</sequence>
<gene>
    <name evidence="2" type="ORF">I302_00929</name>
    <name evidence="3" type="ORF">I302_102240</name>
</gene>
<keyword evidence="4" id="KW-1185">Reference proteome</keyword>
<feature type="region of interest" description="Disordered" evidence="1">
    <location>
        <begin position="577"/>
        <end position="641"/>
    </location>
</feature>
<dbReference type="EMBL" id="KI894018">
    <property type="protein sequence ID" value="OCF29424.1"/>
    <property type="molecule type" value="Genomic_DNA"/>
</dbReference>
<reference evidence="2" key="3">
    <citation type="submission" date="2014-01" db="EMBL/GenBank/DDBJ databases">
        <title>Evolution of pathogenesis and genome organization in the Tremellales.</title>
        <authorList>
            <person name="Cuomo C."/>
            <person name="Litvintseva A."/>
            <person name="Heitman J."/>
            <person name="Chen Y."/>
            <person name="Sun S."/>
            <person name="Springer D."/>
            <person name="Dromer F."/>
            <person name="Young S."/>
            <person name="Zeng Q."/>
            <person name="Chapman S."/>
            <person name="Gujja S."/>
            <person name="Saif S."/>
            <person name="Birren B."/>
        </authorList>
    </citation>
    <scope>NUCLEOTIDE SEQUENCE</scope>
    <source>
        <strain evidence="2">CBS 10118</strain>
    </source>
</reference>
<reference evidence="3" key="2">
    <citation type="submission" date="2013-07" db="EMBL/GenBank/DDBJ databases">
        <authorList>
            <consortium name="The Broad Institute Genome Sequencing Platform"/>
            <person name="Cuomo C."/>
            <person name="Litvintseva A."/>
            <person name="Chen Y."/>
            <person name="Heitman J."/>
            <person name="Sun S."/>
            <person name="Springer D."/>
            <person name="Dromer F."/>
            <person name="Young S.K."/>
            <person name="Zeng Q."/>
            <person name="Gargeya S."/>
            <person name="Fitzgerald M."/>
            <person name="Abouelleil A."/>
            <person name="Alvarado L."/>
            <person name="Berlin A.M."/>
            <person name="Chapman S.B."/>
            <person name="Dewar J."/>
            <person name="Goldberg J."/>
            <person name="Griggs A."/>
            <person name="Gujja S."/>
            <person name="Hansen M."/>
            <person name="Howarth C."/>
            <person name="Imamovic A."/>
            <person name="Larimer J."/>
            <person name="McCowan C."/>
            <person name="Murphy C."/>
            <person name="Pearson M."/>
            <person name="Priest M."/>
            <person name="Roberts A."/>
            <person name="Saif S."/>
            <person name="Shea T."/>
            <person name="Sykes S."/>
            <person name="Wortman J."/>
            <person name="Nusbaum C."/>
            <person name="Birren B."/>
        </authorList>
    </citation>
    <scope>NUCLEOTIDE SEQUENCE</scope>
    <source>
        <strain evidence="3">CBS 10118</strain>
    </source>
</reference>
<reference evidence="2" key="1">
    <citation type="submission" date="2013-07" db="EMBL/GenBank/DDBJ databases">
        <title>The Genome Sequence of Cryptococcus bestiolae CBS10118.</title>
        <authorList>
            <consortium name="The Broad Institute Genome Sequencing Platform"/>
            <person name="Cuomo C."/>
            <person name="Litvintseva A."/>
            <person name="Chen Y."/>
            <person name="Heitman J."/>
            <person name="Sun S."/>
            <person name="Springer D."/>
            <person name="Dromer F."/>
            <person name="Young S.K."/>
            <person name="Zeng Q."/>
            <person name="Gargeya S."/>
            <person name="Fitzgerald M."/>
            <person name="Abouelleil A."/>
            <person name="Alvarado L."/>
            <person name="Berlin A.M."/>
            <person name="Chapman S.B."/>
            <person name="Dewar J."/>
            <person name="Goldberg J."/>
            <person name="Griggs A."/>
            <person name="Gujja S."/>
            <person name="Hansen M."/>
            <person name="Howarth C."/>
            <person name="Imamovic A."/>
            <person name="Larimer J."/>
            <person name="McCowan C."/>
            <person name="Murphy C."/>
            <person name="Pearson M."/>
            <person name="Priest M."/>
            <person name="Roberts A."/>
            <person name="Saif S."/>
            <person name="Shea T."/>
            <person name="Sykes S."/>
            <person name="Wortman J."/>
            <person name="Nusbaum C."/>
            <person name="Birren B."/>
        </authorList>
    </citation>
    <scope>NUCLEOTIDE SEQUENCE [LARGE SCALE GENOMIC DNA]</scope>
    <source>
        <strain evidence="2">CBS 10118</strain>
    </source>
</reference>
<dbReference type="VEuPathDB" id="FungiDB:I302_00929"/>
<evidence type="ECO:0000313" key="4">
    <source>
        <dbReference type="Proteomes" id="UP000092730"/>
    </source>
</evidence>
<name>A0A1B9GEH1_9TREE</name>
<feature type="compositionally biased region" description="Low complexity" evidence="1">
    <location>
        <begin position="234"/>
        <end position="244"/>
    </location>
</feature>
<proteinExistence type="predicted"/>
<dbReference type="OrthoDB" id="2586466at2759"/>
<feature type="compositionally biased region" description="Polar residues" evidence="1">
    <location>
        <begin position="351"/>
        <end position="376"/>
    </location>
</feature>
<feature type="compositionally biased region" description="Basic and acidic residues" evidence="1">
    <location>
        <begin position="255"/>
        <end position="282"/>
    </location>
</feature>
<dbReference type="AlphaFoldDB" id="A0A1B9GEH1"/>
<feature type="compositionally biased region" description="Polar residues" evidence="1">
    <location>
        <begin position="161"/>
        <end position="172"/>
    </location>
</feature>
<feature type="compositionally biased region" description="Polar residues" evidence="1">
    <location>
        <begin position="123"/>
        <end position="142"/>
    </location>
</feature>
<evidence type="ECO:0000256" key="1">
    <source>
        <dbReference type="SAM" id="MobiDB-lite"/>
    </source>
</evidence>
<feature type="compositionally biased region" description="Polar residues" evidence="1">
    <location>
        <begin position="321"/>
        <end position="337"/>
    </location>
</feature>
<protein>
    <submittedName>
        <fullName evidence="2">Uncharacterized protein</fullName>
    </submittedName>
</protein>
<dbReference type="RefSeq" id="XP_019050494.1">
    <property type="nucleotide sequence ID" value="XM_019187616.1"/>
</dbReference>
<feature type="region of interest" description="Disordered" evidence="1">
    <location>
        <begin position="1"/>
        <end position="101"/>
    </location>
</feature>
<reference evidence="3" key="4">
    <citation type="submission" date="2024-02" db="EMBL/GenBank/DDBJ databases">
        <title>Comparative genomics of Cryptococcus and Kwoniella reveals pathogenesis evolution and contrasting modes of karyotype evolution via chromosome fusion or intercentromeric recombination.</title>
        <authorList>
            <person name="Coelho M.A."/>
            <person name="David-Palma M."/>
            <person name="Shea T."/>
            <person name="Bowers K."/>
            <person name="McGinley-Smith S."/>
            <person name="Mohammad A.W."/>
            <person name="Gnirke A."/>
            <person name="Yurkov A.M."/>
            <person name="Nowrousian M."/>
            <person name="Sun S."/>
            <person name="Cuomo C.A."/>
            <person name="Heitman J."/>
        </authorList>
    </citation>
    <scope>NUCLEOTIDE SEQUENCE</scope>
    <source>
        <strain evidence="3">CBS 10118</strain>
    </source>
</reference>
<dbReference type="GeneID" id="30205328"/>
<evidence type="ECO:0000313" key="3">
    <source>
        <dbReference type="EMBL" id="WVW80262.1"/>
    </source>
</evidence>
<feature type="compositionally biased region" description="Low complexity" evidence="1">
    <location>
        <begin position="510"/>
        <end position="520"/>
    </location>
</feature>
<evidence type="ECO:0000313" key="2">
    <source>
        <dbReference type="EMBL" id="OCF29424.1"/>
    </source>
</evidence>
<dbReference type="EMBL" id="CP144541">
    <property type="protein sequence ID" value="WVW80262.1"/>
    <property type="molecule type" value="Genomic_DNA"/>
</dbReference>